<dbReference type="InterPro" id="IPR036259">
    <property type="entry name" value="MFS_trans_sf"/>
</dbReference>
<reference evidence="2" key="1">
    <citation type="submission" date="2018-06" db="EMBL/GenBank/DDBJ databases">
        <authorList>
            <consortium name="Pathogen Informatics"/>
            <person name="Doyle S."/>
        </authorList>
    </citation>
    <scope>NUCLEOTIDE SEQUENCE</scope>
    <source>
        <strain evidence="2">NCTC13307</strain>
    </source>
</reference>
<keyword evidence="1" id="KW-1133">Transmembrane helix</keyword>
<protein>
    <submittedName>
        <fullName evidence="2">Proton-dependent oligopeptide transporter</fullName>
    </submittedName>
</protein>
<organism evidence="2">
    <name type="scientific">Clostridioides difficile</name>
    <name type="common">Peptoclostridium difficile</name>
    <dbReference type="NCBI Taxonomy" id="1496"/>
    <lineage>
        <taxon>Bacteria</taxon>
        <taxon>Bacillati</taxon>
        <taxon>Bacillota</taxon>
        <taxon>Clostridia</taxon>
        <taxon>Peptostreptococcales</taxon>
        <taxon>Peptostreptococcaceae</taxon>
        <taxon>Clostridioides</taxon>
    </lineage>
</organism>
<proteinExistence type="predicted"/>
<dbReference type="EMBL" id="UFWD01000002">
    <property type="protein sequence ID" value="SUY82669.1"/>
    <property type="molecule type" value="Genomic_DNA"/>
</dbReference>
<sequence length="76" mass="8294">MNVGGFDVPLAWFDSLNSLVCIVFRTSSWSIYGLNLASRPQGDMSLFKKTGLGLIFLGLAFLMLVGAEFSRGVWSS</sequence>
<keyword evidence="1" id="KW-0472">Membrane</keyword>
<feature type="transmembrane region" description="Helical" evidence="1">
    <location>
        <begin position="16"/>
        <end position="34"/>
    </location>
</feature>
<dbReference type="Gene3D" id="1.20.1250.20">
    <property type="entry name" value="MFS general substrate transporter like domains"/>
    <property type="match status" value="1"/>
</dbReference>
<accession>A0A381KL90</accession>
<evidence type="ECO:0000313" key="2">
    <source>
        <dbReference type="EMBL" id="SUY82669.1"/>
    </source>
</evidence>
<keyword evidence="1" id="KW-0812">Transmembrane</keyword>
<feature type="transmembrane region" description="Helical" evidence="1">
    <location>
        <begin position="46"/>
        <end position="67"/>
    </location>
</feature>
<gene>
    <name evidence="2" type="ORF">NCTC13307_03775</name>
</gene>
<dbReference type="AlphaFoldDB" id="A0A381KL90"/>
<evidence type="ECO:0000256" key="1">
    <source>
        <dbReference type="SAM" id="Phobius"/>
    </source>
</evidence>
<name>A0A381KL90_CLODI</name>